<proteinExistence type="predicted"/>
<dbReference type="EnsemblPlants" id="EMT16700">
    <property type="protein sequence ID" value="EMT16700"/>
    <property type="gene ID" value="F775_32426"/>
</dbReference>
<dbReference type="Gene3D" id="2.30.30.40">
    <property type="entry name" value="SH3 Domains"/>
    <property type="match status" value="1"/>
</dbReference>
<dbReference type="PANTHER" id="PTHR14167">
    <property type="entry name" value="SH3 DOMAIN-CONTAINING"/>
    <property type="match status" value="1"/>
</dbReference>
<dbReference type="InterPro" id="IPR027267">
    <property type="entry name" value="AH/BAR_dom_sf"/>
</dbReference>
<sequence>MEALWKQASRLKEQVARQGVFKQFGAGGYGNSDNAFTDESEVKLHQRLEKLYLSTRAAKHFQRDVVRGVEGYIVTGSKQVEIGNKLSDDSQKYGIENTCTSGNTLSRAATYYGKARSLIEKERGNMLKAFGTQVAEPLRAMVMGAPLEDARHLAQRYDRIRQEADAQVVEVSRRQSRVRESAGNSDVISKLEAAEYKLEELKSNMVGLGKEAVSAMAAVEGQQQRLTLQRLIAMMVSERQKIEAPPPPAAESFMSPPPPSYDEVNGMFASTSADQAVNSVDFFLGEALDSFEAESEFELNLSVGDIVIVRKISSNGWAEGECKGKAGWFPHAYVERRERVLASKDGVEINVWSRDGVEINVWSRHINAAVNGTILFLQGNAMVTLFQAALGMDVI</sequence>
<dbReference type="InterPro" id="IPR036028">
    <property type="entry name" value="SH3-like_dom_sf"/>
</dbReference>
<organism evidence="1">
    <name type="scientific">Aegilops tauschii</name>
    <name type="common">Tausch's goatgrass</name>
    <name type="synonym">Aegilops squarrosa</name>
    <dbReference type="NCBI Taxonomy" id="37682"/>
    <lineage>
        <taxon>Eukaryota</taxon>
        <taxon>Viridiplantae</taxon>
        <taxon>Streptophyta</taxon>
        <taxon>Embryophyta</taxon>
        <taxon>Tracheophyta</taxon>
        <taxon>Spermatophyta</taxon>
        <taxon>Magnoliopsida</taxon>
        <taxon>Liliopsida</taxon>
        <taxon>Poales</taxon>
        <taxon>Poaceae</taxon>
        <taxon>BOP clade</taxon>
        <taxon>Pooideae</taxon>
        <taxon>Triticodae</taxon>
        <taxon>Triticeae</taxon>
        <taxon>Triticinae</taxon>
        <taxon>Aegilops</taxon>
    </lineage>
</organism>
<dbReference type="InterPro" id="IPR050384">
    <property type="entry name" value="Endophilin_SH3RF"/>
</dbReference>
<name>N1R3P3_AEGTA</name>
<dbReference type="InterPro" id="IPR001452">
    <property type="entry name" value="SH3_domain"/>
</dbReference>
<accession>N1R3P3</accession>
<reference evidence="1" key="1">
    <citation type="submission" date="2015-06" db="UniProtKB">
        <authorList>
            <consortium name="EnsemblPlants"/>
        </authorList>
    </citation>
    <scope>IDENTIFICATION</scope>
</reference>
<evidence type="ECO:0000313" key="1">
    <source>
        <dbReference type="EnsemblPlants" id="EMT16700"/>
    </source>
</evidence>
<dbReference type="PROSITE" id="PS50002">
    <property type="entry name" value="SH3"/>
    <property type="match status" value="1"/>
</dbReference>
<dbReference type="SUPFAM" id="SSF50044">
    <property type="entry name" value="SH3-domain"/>
    <property type="match status" value="1"/>
</dbReference>
<dbReference type="PANTHER" id="PTHR14167:SF69">
    <property type="entry name" value="OS04G0539800 PROTEIN"/>
    <property type="match status" value="1"/>
</dbReference>
<dbReference type="SUPFAM" id="SSF103657">
    <property type="entry name" value="BAR/IMD domain-like"/>
    <property type="match status" value="1"/>
</dbReference>
<dbReference type="SMART" id="SM00326">
    <property type="entry name" value="SH3"/>
    <property type="match status" value="1"/>
</dbReference>
<dbReference type="AlphaFoldDB" id="N1R3P3"/>
<dbReference type="Pfam" id="PF14604">
    <property type="entry name" value="SH3_9"/>
    <property type="match status" value="1"/>
</dbReference>
<protein>
    <submittedName>
        <fullName evidence="1">Uncharacterized protein</fullName>
    </submittedName>
</protein>
<dbReference type="Gene3D" id="1.20.1270.60">
    <property type="entry name" value="Arfaptin homology (AH) domain/BAR domain"/>
    <property type="match status" value="1"/>
</dbReference>